<dbReference type="Pfam" id="PF13087">
    <property type="entry name" value="AAA_12"/>
    <property type="match status" value="1"/>
</dbReference>
<evidence type="ECO:0000259" key="3">
    <source>
        <dbReference type="Pfam" id="PF13087"/>
    </source>
</evidence>
<accession>W4Q7J0</accession>
<dbReference type="FunFam" id="3.40.960.10:FF:000002">
    <property type="entry name" value="DNA helicase related protein"/>
    <property type="match status" value="1"/>
</dbReference>
<reference evidence="5" key="1">
    <citation type="journal article" date="2014" name="Genome Announc.">
        <title>Draft Genome Sequences of Three Alkaliphilic Bacillus Strains, Bacillus wakoensis JCM 9140T, Bacillus akibai JCM 9157T, and Bacillus hemicellulosilyticus JCM 9152T.</title>
        <authorList>
            <person name="Yuki M."/>
            <person name="Oshima K."/>
            <person name="Suda W."/>
            <person name="Oshida Y."/>
            <person name="Kitamura K."/>
            <person name="Iida T."/>
            <person name="Hattori M."/>
            <person name="Ohkuma M."/>
        </authorList>
    </citation>
    <scope>NUCLEOTIDE SEQUENCE [LARGE SCALE GENOMIC DNA]</scope>
    <source>
        <strain evidence="5">JCM 9140</strain>
    </source>
</reference>
<dbReference type="AlphaFoldDB" id="W4Q7J0"/>
<sequence>MKEKLIHMRDKLNDISKRNRSIRLLKLYNKWSLDVTEIDRKIEAGSSQKIVTKVVQNQKGDVPLFTVNINDDDSLMLSRKVTDLFRNIKAIEDETGVYDFYLGYPFLQGTMIDGTFFQAPLFLYPIRLEKDRVNQHTWVLKYSDDEPQINRTLFLALKKVNGMTFSEDWLESGSEKATTHDFQQWKTLLEEVFPTIQVLEGEIKRLQEYRRDEIPSQVDVVLLKHAVIGNFPQGGSAIVKDYDQMIQLQEAHDLALAQELIDPTDDQVDLSSLPTEEEEGERLGRPVAKEADKLFLMQTDGSQEEILEEARFQKGLVVHGPPGTGKSQVIVNLITDALHQQKKVLVVCQKRAALDVIYQRLEGLTLASHSALIHDEKHDRKALYAQIEQLLIQSESFDEHSTKQLTELSDRIATQEALLNSISTALFEYQDFGYRLYDLYGQAKPMEEMAQLLDVSDILPKLSKTVLEDTLAAVYTYGEWYERFGKDDYPLKRRKSFASKEMKDKITAIEIVQDVLQKAESSVAYLNTLNHEKITPAYTWLVNDRLQKVYEDLNPNKKRTLQHFRLWWWTSFTGKQIIEELLNGQKFKGVSSTEWLSIREGLKTMYDLSNVTQEMAKQLDKLKAYITDDVVDEMKQRVSVGDIPIEELDKMLEYIHQDFEDLRQMDSYLESSTDLVKSVVRKLKEKEFSEAVSLPVAWVDLARNSTFIHWIDQVEKSQPDVKKISTTEFERIRGLFASGIDEKREIAKNFLRHELREATMQVKAEKGRRMKELSHQVTKKRRIWPLRKVIEEFAHDGLLDVLPVWLTSPETVSSIFPLEEGLFDLVIFDEASQCTVESSIAAIYRAKQVIVAGDEKQLPPSTMFQSSVSDEDDEEEYDIDDSQSLLNLAKRRFPEKILQWHYRSKYEDLINFSNHAFYQGQVQIAPNVEPLREPPALQWKKVNGIWLNQSNEVEAEAVVEQIKQLMLQQPNKTVGVITFNAKQQEKILDIIDQKVQDDPEFQALYNQVMSRDLDERIFVKNIENVQGDERDFIIFSIGYAKNEDGKVYNRFGTLNQQGGENRLNVAVTRAKEGIIVVSSVEPEELNVASTAHIGPKILRSYLQYVRAVSAMDHEQVKAVVNDVRASSNTQTKQTEVRFDSPFEEQVYKQLLHLGYKVDTQVGMSGYRIDLAIVHPNDPHRYILGIECDGAMYHSSKNAKERDVYRQRFLENRGWTIERIWSRNWWRNASIEIERMDQKVKQLMKEEEIKEKVKL</sequence>
<dbReference type="InterPro" id="IPR049468">
    <property type="entry name" value="Restrct_endonuc-II-like_dom"/>
</dbReference>
<protein>
    <recommendedName>
        <fullName evidence="7">DNA helicase related protein</fullName>
    </recommendedName>
</protein>
<dbReference type="PANTHER" id="PTHR10887:SF530">
    <property type="entry name" value="SUPERFAMILY I DNA HELICASES"/>
    <property type="match status" value="1"/>
</dbReference>
<evidence type="ECO:0000259" key="4">
    <source>
        <dbReference type="Pfam" id="PF18741"/>
    </source>
</evidence>
<dbReference type="SUPFAM" id="SSF52980">
    <property type="entry name" value="Restriction endonuclease-like"/>
    <property type="match status" value="1"/>
</dbReference>
<feature type="coiled-coil region" evidence="1">
    <location>
        <begin position="1225"/>
        <end position="1252"/>
    </location>
</feature>
<evidence type="ECO:0000313" key="5">
    <source>
        <dbReference type="EMBL" id="GAE27349.1"/>
    </source>
</evidence>
<proteinExistence type="predicted"/>
<dbReference type="InterPro" id="IPR027417">
    <property type="entry name" value="P-loop_NTPase"/>
</dbReference>
<evidence type="ECO:0000259" key="2">
    <source>
        <dbReference type="Pfam" id="PF13086"/>
    </source>
</evidence>
<dbReference type="InterPro" id="IPR047187">
    <property type="entry name" value="SF1_C_Upf1"/>
</dbReference>
<evidence type="ECO:0000313" key="6">
    <source>
        <dbReference type="Proteomes" id="UP000018890"/>
    </source>
</evidence>
<dbReference type="RefSeq" id="WP_034748467.1">
    <property type="nucleotide sequence ID" value="NZ_BAUT01000047.1"/>
</dbReference>
<evidence type="ECO:0000256" key="1">
    <source>
        <dbReference type="SAM" id="Coils"/>
    </source>
</evidence>
<dbReference type="InterPro" id="IPR041677">
    <property type="entry name" value="DNA2/NAM7_AAA_11"/>
</dbReference>
<name>W4Q7J0_9BACI</name>
<dbReference type="InterPro" id="IPR045055">
    <property type="entry name" value="DNA2/NAM7-like"/>
</dbReference>
<comment type="caution">
    <text evidence="5">The sequence shown here is derived from an EMBL/GenBank/DDBJ whole genome shotgun (WGS) entry which is preliminary data.</text>
</comment>
<dbReference type="InterPro" id="IPR041679">
    <property type="entry name" value="DNA2/NAM7-like_C"/>
</dbReference>
<dbReference type="CDD" id="cd18808">
    <property type="entry name" value="SF1_C_Upf1"/>
    <property type="match status" value="1"/>
</dbReference>
<dbReference type="Gene3D" id="3.40.960.10">
    <property type="entry name" value="VSR Endonuclease"/>
    <property type="match status" value="1"/>
</dbReference>
<feature type="domain" description="DNA2/NAM7 helicase-like C-terminal" evidence="3">
    <location>
        <begin position="890"/>
        <end position="1079"/>
    </location>
</feature>
<dbReference type="Pfam" id="PF13086">
    <property type="entry name" value="AAA_11"/>
    <property type="match status" value="2"/>
</dbReference>
<dbReference type="EMBL" id="BAUT01000047">
    <property type="protein sequence ID" value="GAE27349.1"/>
    <property type="molecule type" value="Genomic_DNA"/>
</dbReference>
<dbReference type="Pfam" id="PF18741">
    <property type="entry name" value="MTES_1575"/>
    <property type="match status" value="1"/>
</dbReference>
<gene>
    <name evidence="5" type="ORF">JCM9140_3483</name>
</gene>
<dbReference type="Proteomes" id="UP000018890">
    <property type="component" value="Unassembled WGS sequence"/>
</dbReference>
<organism evidence="5 6">
    <name type="scientific">Halalkalibacter wakoensis JCM 9140</name>
    <dbReference type="NCBI Taxonomy" id="1236970"/>
    <lineage>
        <taxon>Bacteria</taxon>
        <taxon>Bacillati</taxon>
        <taxon>Bacillota</taxon>
        <taxon>Bacilli</taxon>
        <taxon>Bacillales</taxon>
        <taxon>Bacillaceae</taxon>
        <taxon>Halalkalibacter</taxon>
    </lineage>
</organism>
<feature type="domain" description="DNA2/NAM7 helicase helicase" evidence="2">
    <location>
        <begin position="300"/>
        <end position="419"/>
    </location>
</feature>
<dbReference type="InterPro" id="IPR011335">
    <property type="entry name" value="Restrct_endonuc-II-like"/>
</dbReference>
<dbReference type="PANTHER" id="PTHR10887">
    <property type="entry name" value="DNA2/NAM7 HELICASE FAMILY"/>
    <property type="match status" value="1"/>
</dbReference>
<dbReference type="Gene3D" id="3.40.50.300">
    <property type="entry name" value="P-loop containing nucleotide triphosphate hydrolases"/>
    <property type="match status" value="3"/>
</dbReference>
<dbReference type="SUPFAM" id="SSF52540">
    <property type="entry name" value="P-loop containing nucleoside triphosphate hydrolases"/>
    <property type="match status" value="1"/>
</dbReference>
<feature type="domain" description="DNA2/NAM7 helicase helicase" evidence="2">
    <location>
        <begin position="734"/>
        <end position="862"/>
    </location>
</feature>
<dbReference type="STRING" id="1236970.JCM9140_3483"/>
<keyword evidence="6" id="KW-1185">Reference proteome</keyword>
<dbReference type="InterPro" id="IPR025103">
    <property type="entry name" value="DUF4011"/>
</dbReference>
<keyword evidence="1" id="KW-0175">Coiled coil</keyword>
<feature type="domain" description="Restriction endonuclease type II-like" evidence="4">
    <location>
        <begin position="1142"/>
        <end position="1237"/>
    </location>
</feature>
<evidence type="ECO:0008006" key="7">
    <source>
        <dbReference type="Google" id="ProtNLM"/>
    </source>
</evidence>
<dbReference type="Pfam" id="PF13195">
    <property type="entry name" value="DUF4011"/>
    <property type="match status" value="1"/>
</dbReference>
<dbReference type="OrthoDB" id="9757917at2"/>
<dbReference type="GO" id="GO:0004386">
    <property type="term" value="F:helicase activity"/>
    <property type="evidence" value="ECO:0007669"/>
    <property type="project" value="InterPro"/>
</dbReference>